<dbReference type="EMBL" id="JAKLUA010000048">
    <property type="protein sequence ID" value="MCG2673356.1"/>
    <property type="molecule type" value="Genomic_DNA"/>
</dbReference>
<protein>
    <submittedName>
        <fullName evidence="1">Uncharacterized protein</fullName>
    </submittedName>
</protein>
<evidence type="ECO:0000313" key="2">
    <source>
        <dbReference type="EMBL" id="MCG2673356.1"/>
    </source>
</evidence>
<dbReference type="EMBL" id="JAKLTY010000069">
    <property type="protein sequence ID" value="MCG2633143.1"/>
    <property type="molecule type" value="Genomic_DNA"/>
</dbReference>
<name>A0A9X1RL55_9BRAD</name>
<dbReference type="RefSeq" id="WP_232995634.1">
    <property type="nucleotide sequence ID" value="NZ_JAKLTY010000069.1"/>
</dbReference>
<dbReference type="Proteomes" id="UP001139054">
    <property type="component" value="Unassembled WGS sequence"/>
</dbReference>
<keyword evidence="3" id="KW-1185">Reference proteome</keyword>
<dbReference type="AlphaFoldDB" id="A0A9X1RL55"/>
<proteinExistence type="predicted"/>
<evidence type="ECO:0000313" key="1">
    <source>
        <dbReference type="EMBL" id="MCG2633143.1"/>
    </source>
</evidence>
<organism evidence="1 4">
    <name type="scientific">Bradyrhizobium zhengyangense</name>
    <dbReference type="NCBI Taxonomy" id="2911009"/>
    <lineage>
        <taxon>Bacteria</taxon>
        <taxon>Pseudomonadati</taxon>
        <taxon>Pseudomonadota</taxon>
        <taxon>Alphaproteobacteria</taxon>
        <taxon>Hyphomicrobiales</taxon>
        <taxon>Nitrobacteraceae</taxon>
        <taxon>Bradyrhizobium</taxon>
    </lineage>
</organism>
<comment type="caution">
    <text evidence="1">The sequence shown here is derived from an EMBL/GenBank/DDBJ whole genome shotgun (WGS) entry which is preliminary data.</text>
</comment>
<dbReference type="Proteomes" id="UP001139012">
    <property type="component" value="Unassembled WGS sequence"/>
</dbReference>
<evidence type="ECO:0000313" key="4">
    <source>
        <dbReference type="Proteomes" id="UP001139054"/>
    </source>
</evidence>
<accession>A0A9X1RL55</accession>
<sequence length="77" mass="7729">MDGFGKTLLASDAVVVEATANRVAVSPVLASFVARVIVANSHQVKAIAQAQVETDKIDAGTLACLQAPAAPAADPDA</sequence>
<evidence type="ECO:0000313" key="3">
    <source>
        <dbReference type="Proteomes" id="UP001139012"/>
    </source>
</evidence>
<reference evidence="1" key="1">
    <citation type="submission" date="2022-01" db="EMBL/GenBank/DDBJ databases">
        <title>Genome sequnece data of strain Bradyrhizobium sp. nov.</title>
        <authorList>
            <person name="Zhang J."/>
        </authorList>
    </citation>
    <scope>NUCLEOTIDE SEQUENCE</scope>
    <source>
        <strain evidence="2">WYCCWR 12774</strain>
        <strain evidence="1">WYCCWR 13023</strain>
    </source>
</reference>
<gene>
    <name evidence="2" type="ORF">L6637_41520</name>
    <name evidence="1" type="ORF">L6654_42170</name>
</gene>